<feature type="compositionally biased region" description="Low complexity" evidence="1">
    <location>
        <begin position="884"/>
        <end position="902"/>
    </location>
</feature>
<organism evidence="2 3">
    <name type="scientific">[Candida] railenensis</name>
    <dbReference type="NCBI Taxonomy" id="45579"/>
    <lineage>
        <taxon>Eukaryota</taxon>
        <taxon>Fungi</taxon>
        <taxon>Dikarya</taxon>
        <taxon>Ascomycota</taxon>
        <taxon>Saccharomycotina</taxon>
        <taxon>Pichiomycetes</taxon>
        <taxon>Debaryomycetaceae</taxon>
        <taxon>Kurtzmaniella</taxon>
    </lineage>
</organism>
<feature type="region of interest" description="Disordered" evidence="1">
    <location>
        <begin position="1428"/>
        <end position="1599"/>
    </location>
</feature>
<feature type="region of interest" description="Disordered" evidence="1">
    <location>
        <begin position="496"/>
        <end position="569"/>
    </location>
</feature>
<feature type="region of interest" description="Disordered" evidence="1">
    <location>
        <begin position="1619"/>
        <end position="1715"/>
    </location>
</feature>
<feature type="compositionally biased region" description="Acidic residues" evidence="1">
    <location>
        <begin position="544"/>
        <end position="564"/>
    </location>
</feature>
<sequence length="1715" mass="190147">MSTLIPTASICHTLQLPPIEKDDRLNLNVRTGSAATLYNSLVFSHGGLTIGLELQDHTLPELLNIFKSRINNLKSLEIENYISGELFYLKLIERTWFRVIIPPKSPKPAPRLLHEICAINNCVYIFGGLKATKEFDYAINAYKDDQNEDVDSLVPCNDLWEFNLEKREWTLLHDGTGWETNEIIPKPRFLHKMTAISSITFIRKNGHFGIFIAGGKDSNSEPIYDNVIFDLVDKKYVCEGHEENKPVNLHLGNAENLKAFDSVNENGCLNINYTNSIIVNVTEEIDHIYMRKKMANADNGIDDRITDEKELLSEARNTTREESIMVYAPVNMDVDSESITNPLISFKVGKKLRSGRVVRTHRQKKDTKSSQTKNHTMPFNLRYPTGGLFGKNLVIVGFLPGDFDISIFVFNKPTGRWSRLNIFCNHDYGTHRFWGGFAWQSHHKVVLLGNYLTSKTTSSIRFFSSMITVSLPITNIVASFELAGNEDKRQRLRHKLNNFKDEGSNTDSSANGDNITRKTTISTSSDSDSVEVRTKSSEELDHYELEDEEDEEEGYEEDEGDLEESEVRSPTISFNDYVHYAAPKTNFTTIRSVFPPAAVTLGRIALDRYGDLISDFELISSNGDRIPVSLNVLMERWGRYFIDLLARGYVQAVEKFENSQIEDANALRMSKDSGHSSTSSASRRLKSSLQSTSEVESNKSNSNTPSHSKNHSFHMSIPVPKQKSPEKDAPQFRLPFQDSTAASSSTLLNLDKADLEVTSPGQVINDEFKSRSDVIDGLAGEPEDLVDSDPLEERPTANRVSSAIDPHSSLNFQGGSNTGTFPNSNTNDNSKITSTSSTPLPSIRRESTSSFASANSLFTSHLQDIPPQLPLPDEPTPAVPVTTSFRSSSRRSSSDISSPRASLIHTLTVLRNIPTSRSPRESPFASPRNSFSGPQMMIGGQDLTSTGIPNLKHKDDQSQSQSSTSPSNKFSHLKSAFSIAELGNGPNSKRLEKDSAGSSGDSLSSSGSSKKSSDFKYSEYSKQRILTEEQQGKEDEDENEVSGLDSTSVFDGLLNLDDMESGKFRMEPSLIPRKLYIPFSTVSVKGFCEFLYTGQVGNKWLLSPTTLDNLALSKFYKAPLLYDLISEVLFGVIGRKESFVINEGKKLKSKYFELIKLTDTPLESDFKFPLDEYDGLMDTVDDGYLDIALLKKASEHRKNSSLSSGIRKKSRNSTSGPKKKHSKSSEMPASSSKTGDSVNAAVDIETDAELSSNDSLKRISSTSDEDNDFELAYLDSQGESANLGPRSKSIFDKSHGKLSFQSKVLESDNELDEDDDLAEEKLKVSTLTLEQLVSPNAPIPSDYVIDLIYEMGTITSDMKLMLRSINAKHMSKILSQWKDELEETIEHLQAKYELQCKDLEREKSHSAQAERIFSSNQVHKNELLAGSSAESSALASPNNGVVSDAPDRSTAPSLKPSRSTTSLLSTGSIRTEASEKSSSRGFPRIAGFTPFTSGKGKNPTAMENNKEVDKRITKLIKKDEKLRMKHEKDEKSRLAQQHNVDKQKKKQDEKLHHAKIQHSPTLPNMGGHFTHSPITRTNTSDSSNTTSSAGKKGHGLLYNFNHPLTRKHTASAIDLKMTKTGGSASDTNSIDSGKSSKSLKSTSKHGLFGFKHKSKEASPSSLDNAGVPSDRVPLHSSKSFSSLHSQDSKKSQHTTTSSGSSGKKRLHIFGSKKEK</sequence>
<keyword evidence="3" id="KW-1185">Reference proteome</keyword>
<proteinExistence type="predicted"/>
<feature type="compositionally biased region" description="Low complexity" evidence="1">
    <location>
        <begin position="996"/>
        <end position="1010"/>
    </location>
</feature>
<dbReference type="EMBL" id="CAKXYY010000015">
    <property type="protein sequence ID" value="CAH2354248.1"/>
    <property type="molecule type" value="Genomic_DNA"/>
</dbReference>
<feature type="compositionally biased region" description="Low complexity" evidence="1">
    <location>
        <begin position="1453"/>
        <end position="1468"/>
    </location>
</feature>
<feature type="region of interest" description="Disordered" evidence="1">
    <location>
        <begin position="779"/>
        <end position="849"/>
    </location>
</feature>
<feature type="compositionally biased region" description="Pro residues" evidence="1">
    <location>
        <begin position="867"/>
        <end position="878"/>
    </location>
</feature>
<feature type="compositionally biased region" description="Low complexity" evidence="1">
    <location>
        <begin position="1629"/>
        <end position="1641"/>
    </location>
</feature>
<dbReference type="PANTHER" id="PTHR43503">
    <property type="entry name" value="MCG48959-RELATED"/>
    <property type="match status" value="1"/>
</dbReference>
<dbReference type="SUPFAM" id="SSF117281">
    <property type="entry name" value="Kelch motif"/>
    <property type="match status" value="1"/>
</dbReference>
<evidence type="ECO:0000313" key="2">
    <source>
        <dbReference type="EMBL" id="CAH2354248.1"/>
    </source>
</evidence>
<feature type="compositionally biased region" description="Basic and acidic residues" evidence="1">
    <location>
        <begin position="530"/>
        <end position="543"/>
    </location>
</feature>
<feature type="region of interest" description="Disordered" evidence="1">
    <location>
        <begin position="357"/>
        <end position="376"/>
    </location>
</feature>
<reference evidence="2" key="1">
    <citation type="submission" date="2022-03" db="EMBL/GenBank/DDBJ databases">
        <authorList>
            <person name="Legras J.-L."/>
            <person name="Devillers H."/>
            <person name="Grondin C."/>
        </authorList>
    </citation>
    <scope>NUCLEOTIDE SEQUENCE</scope>
    <source>
        <strain evidence="2">CLIB 1423</strain>
    </source>
</reference>
<dbReference type="Gene3D" id="2.120.10.80">
    <property type="entry name" value="Kelch-type beta propeller"/>
    <property type="match status" value="1"/>
</dbReference>
<evidence type="ECO:0000313" key="3">
    <source>
        <dbReference type="Proteomes" id="UP000837801"/>
    </source>
</evidence>
<feature type="region of interest" description="Disordered" evidence="1">
    <location>
        <begin position="862"/>
        <end position="1045"/>
    </location>
</feature>
<dbReference type="Proteomes" id="UP000837801">
    <property type="component" value="Unassembled WGS sequence"/>
</dbReference>
<dbReference type="PANTHER" id="PTHR43503:SF2">
    <property type="entry name" value="NEGATIVE REGULATOR OF SPORULATION MDS3-RELATED"/>
    <property type="match status" value="1"/>
</dbReference>
<feature type="compositionally biased region" description="Low complexity" evidence="1">
    <location>
        <begin position="958"/>
        <end position="967"/>
    </location>
</feature>
<accession>A0A9P0QSN4</accession>
<feature type="region of interest" description="Disordered" evidence="1">
    <location>
        <begin position="667"/>
        <end position="731"/>
    </location>
</feature>
<name>A0A9P0QSN4_9ASCO</name>
<dbReference type="GO" id="GO:0045454">
    <property type="term" value="P:cell redox homeostasis"/>
    <property type="evidence" value="ECO:0007669"/>
    <property type="project" value="TreeGrafter"/>
</dbReference>
<dbReference type="OrthoDB" id="10001928at2759"/>
<feature type="compositionally biased region" description="Low complexity" evidence="1">
    <location>
        <begin position="1674"/>
        <end position="1685"/>
    </location>
</feature>
<feature type="compositionally biased region" description="Polar residues" evidence="1">
    <location>
        <begin position="808"/>
        <end position="832"/>
    </location>
</feature>
<protein>
    <submittedName>
        <fullName evidence="2">Negative regulator of sporulation Mds3p</fullName>
    </submittedName>
</protein>
<evidence type="ECO:0000256" key="1">
    <source>
        <dbReference type="SAM" id="MobiDB-lite"/>
    </source>
</evidence>
<feature type="compositionally biased region" description="Basic and acidic residues" evidence="1">
    <location>
        <begin position="1504"/>
        <end position="1551"/>
    </location>
</feature>
<feature type="compositionally biased region" description="Basic and acidic residues" evidence="1">
    <location>
        <begin position="1011"/>
        <end position="1033"/>
    </location>
</feature>
<feature type="compositionally biased region" description="Low complexity" evidence="1">
    <location>
        <begin position="675"/>
        <end position="691"/>
    </location>
</feature>
<feature type="compositionally biased region" description="Acidic residues" evidence="1">
    <location>
        <begin position="781"/>
        <end position="790"/>
    </location>
</feature>
<comment type="caution">
    <text evidence="2">The sequence shown here is derived from an EMBL/GenBank/DDBJ whole genome shotgun (WGS) entry which is preliminary data.</text>
</comment>
<dbReference type="InterPro" id="IPR015915">
    <property type="entry name" value="Kelch-typ_b-propeller"/>
</dbReference>
<dbReference type="GO" id="GO:0005829">
    <property type="term" value="C:cytosol"/>
    <property type="evidence" value="ECO:0007669"/>
    <property type="project" value="TreeGrafter"/>
</dbReference>
<feature type="compositionally biased region" description="Low complexity" evidence="1">
    <location>
        <begin position="1575"/>
        <end position="1588"/>
    </location>
</feature>
<feature type="region of interest" description="Disordered" evidence="1">
    <location>
        <begin position="1199"/>
        <end position="1238"/>
    </location>
</feature>
<feature type="compositionally biased region" description="Basic residues" evidence="1">
    <location>
        <begin position="1206"/>
        <end position="1222"/>
    </location>
</feature>
<feature type="compositionally biased region" description="Polar residues" evidence="1">
    <location>
        <begin position="505"/>
        <end position="514"/>
    </location>
</feature>
<dbReference type="GO" id="GO:0005739">
    <property type="term" value="C:mitochondrion"/>
    <property type="evidence" value="ECO:0007669"/>
    <property type="project" value="TreeGrafter"/>
</dbReference>
<gene>
    <name evidence="2" type="ORF">CLIB1423_15S01904</name>
</gene>
<feature type="compositionally biased region" description="Low complexity" evidence="1">
    <location>
        <begin position="517"/>
        <end position="527"/>
    </location>
</feature>
<feature type="compositionally biased region" description="Polar residues" evidence="1">
    <location>
        <begin position="692"/>
        <end position="707"/>
    </location>
</feature>